<keyword evidence="1" id="KW-0472">Membrane</keyword>
<keyword evidence="1" id="KW-0812">Transmembrane</keyword>
<dbReference type="InterPro" id="IPR021855">
    <property type="entry name" value="PAM68-like"/>
</dbReference>
<sequence>MDCFIAAGVLSSSRGKLVLVCAKRKASGKKSGIGFGKNAPEKGAADEAKVDKIEQASLEFTEPETDLKDFVPQGPTMRAYYEKTGRLMKENPEDTVLPEAVSQRMLKRMVWLFSTPFALGVVGFGVFFFAKTKYDITFQPAVVAFSTLGMFGFALFGLTYGIMSASWDVEREGSFLGLDEVKTNFFRTVDALSRSRSSDEDSVALGQNIDKDKK</sequence>
<name>A0A7S0G491_9RHOD</name>
<reference evidence="2" key="1">
    <citation type="submission" date="2021-01" db="EMBL/GenBank/DDBJ databases">
        <authorList>
            <person name="Corre E."/>
            <person name="Pelletier E."/>
            <person name="Niang G."/>
            <person name="Scheremetjew M."/>
            <person name="Finn R."/>
            <person name="Kale V."/>
            <person name="Holt S."/>
            <person name="Cochrane G."/>
            <person name="Meng A."/>
            <person name="Brown T."/>
            <person name="Cohen L."/>
        </authorList>
    </citation>
    <scope>NUCLEOTIDE SEQUENCE</scope>
    <source>
        <strain evidence="2">UTEX LB 2760</strain>
    </source>
</reference>
<proteinExistence type="predicted"/>
<feature type="transmembrane region" description="Helical" evidence="1">
    <location>
        <begin position="142"/>
        <end position="163"/>
    </location>
</feature>
<gene>
    <name evidence="2" type="ORF">RMAR0315_LOCUS7459</name>
</gene>
<accession>A0A7S0G491</accession>
<dbReference type="AlphaFoldDB" id="A0A7S0G491"/>
<protein>
    <submittedName>
        <fullName evidence="2">Uncharacterized protein</fullName>
    </submittedName>
</protein>
<organism evidence="2">
    <name type="scientific">Rhodosorus marinus</name>
    <dbReference type="NCBI Taxonomy" id="101924"/>
    <lineage>
        <taxon>Eukaryota</taxon>
        <taxon>Rhodophyta</taxon>
        <taxon>Stylonematophyceae</taxon>
        <taxon>Stylonematales</taxon>
        <taxon>Stylonemataceae</taxon>
        <taxon>Rhodosorus</taxon>
    </lineage>
</organism>
<evidence type="ECO:0000313" key="2">
    <source>
        <dbReference type="EMBL" id="CAD8397470.1"/>
    </source>
</evidence>
<evidence type="ECO:0000256" key="1">
    <source>
        <dbReference type="SAM" id="Phobius"/>
    </source>
</evidence>
<keyword evidence="1" id="KW-1133">Transmembrane helix</keyword>
<dbReference type="PANTHER" id="PTHR34575">
    <property type="entry name" value="PROTEIN PAM68, CHLOROPLASTIC"/>
    <property type="match status" value="1"/>
</dbReference>
<dbReference type="Pfam" id="PF11947">
    <property type="entry name" value="DUF3464"/>
    <property type="match status" value="1"/>
</dbReference>
<dbReference type="EMBL" id="HBEK01013613">
    <property type="protein sequence ID" value="CAD8397470.1"/>
    <property type="molecule type" value="Transcribed_RNA"/>
</dbReference>
<dbReference type="PANTHER" id="PTHR34575:SF1">
    <property type="entry name" value="PROTEIN PAM68, CHLOROPLASTIC"/>
    <property type="match status" value="1"/>
</dbReference>
<feature type="transmembrane region" description="Helical" evidence="1">
    <location>
        <begin position="110"/>
        <end position="130"/>
    </location>
</feature>